<sequence length="412" mass="47174">MLSDAFIHTTITRLFPMKSKLIFTLVTAILYPVLAGGLAYLLASLARDQGADTASAGMLRGFLQISLSILFSLVLFVVSLLLSKRWLDSYVPAFIAPLIILLIYWLVGTVREVIKSRGTPYVEYYESGILKEEGRKRGLYGERIGKIKQYRPDGSLEAVETYREGTVDGMCRYYHPNGQLWAEGDKIPVDKGTYWDHIEVGKWHYYRENGEPDDVRSYSEKGVPKRSKAYKLYKDSVGLIRRIGSNDPFSGEMDMVPVVESGMFFPRHYKGAVVNGMLNGNIRIYCNTDEGFVPVFEGSFKDGERHGKVRRFYLDGQLEMDGYYLNGLLEGELIYYYQDPSGTQPHGQIEYSCYYNNGERNGTARWYEEDGTLSEEVEFRNGVRHGISRIYNKDGSFEEYIYEEGERIEEED</sequence>
<dbReference type="Gene3D" id="2.20.110.10">
    <property type="entry name" value="Histone H3 K4-specific methyltransferase SET7/9 N-terminal domain"/>
    <property type="match status" value="2"/>
</dbReference>
<evidence type="ECO:0000256" key="1">
    <source>
        <dbReference type="SAM" id="Phobius"/>
    </source>
</evidence>
<gene>
    <name evidence="2" type="ORF">HQ43_00350</name>
</gene>
<dbReference type="InterPro" id="IPR011652">
    <property type="entry name" value="MORN_2"/>
</dbReference>
<proteinExistence type="predicted"/>
<keyword evidence="1" id="KW-0472">Membrane</keyword>
<dbReference type="PANTHER" id="PTHR46820">
    <property type="entry name" value="HISTONE-LYSINE N-METHYLTRANSFERASE SETD7"/>
    <property type="match status" value="1"/>
</dbReference>
<protein>
    <recommendedName>
        <fullName evidence="4">Antitoxin component YwqK of the YwqJK toxin-antitoxin module</fullName>
    </recommendedName>
</protein>
<evidence type="ECO:0008006" key="4">
    <source>
        <dbReference type="Google" id="ProtNLM"/>
    </source>
</evidence>
<dbReference type="PANTHER" id="PTHR46820:SF1">
    <property type="entry name" value="HISTONE-LYSINE N-METHYLTRANSFERASE SETD7"/>
    <property type="match status" value="1"/>
</dbReference>
<dbReference type="SUPFAM" id="SSF82185">
    <property type="entry name" value="Histone H3 K4-specific methyltransferase SET7/9 N-terminal domain"/>
    <property type="match status" value="2"/>
</dbReference>
<dbReference type="EMBL" id="JQZV01000001">
    <property type="protein sequence ID" value="KGN93625.1"/>
    <property type="molecule type" value="Genomic_DNA"/>
</dbReference>
<keyword evidence="3" id="KW-1185">Reference proteome</keyword>
<feature type="transmembrane region" description="Helical" evidence="1">
    <location>
        <begin position="89"/>
        <end position="107"/>
    </location>
</feature>
<dbReference type="Gene3D" id="3.90.930.1">
    <property type="match status" value="1"/>
</dbReference>
<feature type="transmembrane region" description="Helical" evidence="1">
    <location>
        <begin position="62"/>
        <end position="82"/>
    </location>
</feature>
<accession>A0ABR4XNX5</accession>
<dbReference type="Proteomes" id="UP000030101">
    <property type="component" value="Unassembled WGS sequence"/>
</dbReference>
<feature type="transmembrane region" description="Helical" evidence="1">
    <location>
        <begin position="21"/>
        <end position="42"/>
    </location>
</feature>
<comment type="caution">
    <text evidence="2">The sequence shown here is derived from an EMBL/GenBank/DDBJ whole genome shotgun (WGS) entry which is preliminary data.</text>
</comment>
<keyword evidence="1" id="KW-0812">Transmembrane</keyword>
<evidence type="ECO:0000313" key="3">
    <source>
        <dbReference type="Proteomes" id="UP000030101"/>
    </source>
</evidence>
<reference evidence="2 3" key="1">
    <citation type="submission" date="2014-08" db="EMBL/GenBank/DDBJ databases">
        <title>Porphyromonas canoris strain:OH2762 Genome sequencing.</title>
        <authorList>
            <person name="Wallis C."/>
            <person name="Deusch O."/>
            <person name="O'Flynn C."/>
            <person name="Davis I."/>
            <person name="Jospin G."/>
            <person name="Darling A.E."/>
            <person name="Coil D.A."/>
            <person name="Alexiev A."/>
            <person name="Horsfall A."/>
            <person name="Kirkwood N."/>
            <person name="Harris S."/>
            <person name="Eisen J.A."/>
        </authorList>
    </citation>
    <scope>NUCLEOTIDE SEQUENCE [LARGE SCALE GENOMIC DNA]</scope>
    <source>
        <strain evidence="3">COT-108 OH2762</strain>
    </source>
</reference>
<organism evidence="2 3">
    <name type="scientific">Porphyromonas canoris</name>
    <dbReference type="NCBI Taxonomy" id="36875"/>
    <lineage>
        <taxon>Bacteria</taxon>
        <taxon>Pseudomonadati</taxon>
        <taxon>Bacteroidota</taxon>
        <taxon>Bacteroidia</taxon>
        <taxon>Bacteroidales</taxon>
        <taxon>Porphyromonadaceae</taxon>
        <taxon>Porphyromonas</taxon>
    </lineage>
</organism>
<keyword evidence="1" id="KW-1133">Transmembrane helix</keyword>
<evidence type="ECO:0000313" key="2">
    <source>
        <dbReference type="EMBL" id="KGN93625.1"/>
    </source>
</evidence>
<name>A0ABR4XNX5_9PORP</name>
<dbReference type="Pfam" id="PF07661">
    <property type="entry name" value="MORN_2"/>
    <property type="match status" value="3"/>
</dbReference>